<evidence type="ECO:0000313" key="2">
    <source>
        <dbReference type="EMBL" id="RHC64152.1"/>
    </source>
</evidence>
<dbReference type="InterPro" id="IPR010540">
    <property type="entry name" value="CmpB_TMEM229"/>
</dbReference>
<proteinExistence type="predicted"/>
<keyword evidence="3" id="KW-1185">Reference proteome</keyword>
<dbReference type="RefSeq" id="WP_118381187.1">
    <property type="nucleotide sequence ID" value="NZ_CABJFJ010000009.1"/>
</dbReference>
<feature type="transmembrane region" description="Helical" evidence="1">
    <location>
        <begin position="65"/>
        <end position="86"/>
    </location>
</feature>
<evidence type="ECO:0000313" key="3">
    <source>
        <dbReference type="Proteomes" id="UP000284621"/>
    </source>
</evidence>
<feature type="transmembrane region" description="Helical" evidence="1">
    <location>
        <begin position="34"/>
        <end position="53"/>
    </location>
</feature>
<evidence type="ECO:0008006" key="4">
    <source>
        <dbReference type="Google" id="ProtNLM"/>
    </source>
</evidence>
<comment type="caution">
    <text evidence="2">The sequence shown here is derived from an EMBL/GenBank/DDBJ whole genome shotgun (WGS) entry which is preliminary data.</text>
</comment>
<feature type="transmembrane region" description="Helical" evidence="1">
    <location>
        <begin position="106"/>
        <end position="126"/>
    </location>
</feature>
<feature type="transmembrane region" description="Helical" evidence="1">
    <location>
        <begin position="7"/>
        <end position="28"/>
    </location>
</feature>
<keyword evidence="1" id="KW-0812">Transmembrane</keyword>
<protein>
    <recommendedName>
        <fullName evidence="4">ABC-transporter type IV</fullName>
    </recommendedName>
</protein>
<organism evidence="2 3">
    <name type="scientific">Anaerobutyricum hallii</name>
    <dbReference type="NCBI Taxonomy" id="39488"/>
    <lineage>
        <taxon>Bacteria</taxon>
        <taxon>Bacillati</taxon>
        <taxon>Bacillota</taxon>
        <taxon>Clostridia</taxon>
        <taxon>Lachnospirales</taxon>
        <taxon>Lachnospiraceae</taxon>
        <taxon>Anaerobutyricum</taxon>
    </lineage>
</organism>
<dbReference type="Proteomes" id="UP000284621">
    <property type="component" value="Unassembled WGS sequence"/>
</dbReference>
<dbReference type="Pfam" id="PF06541">
    <property type="entry name" value="ABC_trans_CmpB"/>
    <property type="match status" value="1"/>
</dbReference>
<dbReference type="EMBL" id="QSID01000009">
    <property type="protein sequence ID" value="RHC64152.1"/>
    <property type="molecule type" value="Genomic_DNA"/>
</dbReference>
<sequence length="150" mass="17539">MNVFKNIFKYLFLFFFGGGIYCLAEMLFRGHTHPTMILVGGTCFLICGVLNEVISWEMPLPKQMLICAVCITIIEFISGIILNIHLQLAIWDYSNMPLNVKGQICLPFTIMWYFLSAVGIITDDYLRYWIFNENKPHYVLRKRKQRSKGR</sequence>
<keyword evidence="1" id="KW-1133">Transmembrane helix</keyword>
<name>A0A414B538_9FIRM</name>
<keyword evidence="1" id="KW-0472">Membrane</keyword>
<accession>A0A414B538</accession>
<evidence type="ECO:0000256" key="1">
    <source>
        <dbReference type="SAM" id="Phobius"/>
    </source>
</evidence>
<reference evidence="2 3" key="1">
    <citation type="submission" date="2018-08" db="EMBL/GenBank/DDBJ databases">
        <title>A genome reference for cultivated species of the human gut microbiota.</title>
        <authorList>
            <person name="Zou Y."/>
            <person name="Xue W."/>
            <person name="Luo G."/>
        </authorList>
    </citation>
    <scope>NUCLEOTIDE SEQUENCE [LARGE SCALE GENOMIC DNA]</scope>
    <source>
        <strain evidence="2 3">AM34-3LB</strain>
    </source>
</reference>
<gene>
    <name evidence="2" type="ORF">DW833_08800</name>
</gene>
<dbReference type="AlphaFoldDB" id="A0A414B538"/>